<evidence type="ECO:0000256" key="1">
    <source>
        <dbReference type="SAM" id="Phobius"/>
    </source>
</evidence>
<keyword evidence="1" id="KW-1133">Transmembrane helix</keyword>
<dbReference type="EMBL" id="PIOD01000008">
    <property type="protein sequence ID" value="RDW18852.1"/>
    <property type="molecule type" value="Genomic_DNA"/>
</dbReference>
<protein>
    <recommendedName>
        <fullName evidence="4">ABC transporter permease</fullName>
    </recommendedName>
</protein>
<accession>A0A3D8PT18</accession>
<name>A0A3D8PT18_9BACI</name>
<proteinExistence type="predicted"/>
<feature type="transmembrane region" description="Helical" evidence="1">
    <location>
        <begin position="12"/>
        <end position="28"/>
    </location>
</feature>
<organism evidence="2 3">
    <name type="scientific">Oceanobacillus chungangensis</name>
    <dbReference type="NCBI Taxonomy" id="1229152"/>
    <lineage>
        <taxon>Bacteria</taxon>
        <taxon>Bacillati</taxon>
        <taxon>Bacillota</taxon>
        <taxon>Bacilli</taxon>
        <taxon>Bacillales</taxon>
        <taxon>Bacillaceae</taxon>
        <taxon>Oceanobacillus</taxon>
    </lineage>
</organism>
<reference evidence="3" key="1">
    <citation type="submission" date="2017-11" db="EMBL/GenBank/DDBJ databases">
        <authorList>
            <person name="Zhu W."/>
        </authorList>
    </citation>
    <scope>NUCLEOTIDE SEQUENCE [LARGE SCALE GENOMIC DNA]</scope>
    <source>
        <strain evidence="3">CAU 1051</strain>
    </source>
</reference>
<comment type="caution">
    <text evidence="2">The sequence shown here is derived from an EMBL/GenBank/DDBJ whole genome shotgun (WGS) entry which is preliminary data.</text>
</comment>
<keyword evidence="1" id="KW-0812">Transmembrane</keyword>
<keyword evidence="3" id="KW-1185">Reference proteome</keyword>
<keyword evidence="1" id="KW-0472">Membrane</keyword>
<feature type="transmembrane region" description="Helical" evidence="1">
    <location>
        <begin position="98"/>
        <end position="118"/>
    </location>
</feature>
<sequence length="276" mass="31309">MVMKLKMKEIVVFHQTCIIIIMVLIEWNKETQKVDNTGLFYVYTFFQSLIYLFPSLLLIILFGTGFAAEKWKVRTLYFLKTQPVSNFDLLMGKYMTSIAFTVGTSLGLIFLMVIIGTIGNRFGDWSFPVLYYETIRSSTSIEGDFHFINMGNYLVETSILFLASLVFLLTLSIFLSLFFTNTISSVIATFILAIGLHIASNLPQTSFMAHISPFTYLNVGKIANGEMATLLNNHLIQPWIGIISLLASTIIILAFSFLWIQKLGIKRVEAKSKYFS</sequence>
<gene>
    <name evidence="2" type="ORF">CWR45_08500</name>
</gene>
<evidence type="ECO:0008006" key="4">
    <source>
        <dbReference type="Google" id="ProtNLM"/>
    </source>
</evidence>
<feature type="transmembrane region" description="Helical" evidence="1">
    <location>
        <begin position="239"/>
        <end position="260"/>
    </location>
</feature>
<feature type="transmembrane region" description="Helical" evidence="1">
    <location>
        <begin position="40"/>
        <end position="68"/>
    </location>
</feature>
<feature type="transmembrane region" description="Helical" evidence="1">
    <location>
        <begin position="186"/>
        <end position="203"/>
    </location>
</feature>
<dbReference type="Proteomes" id="UP000256520">
    <property type="component" value="Unassembled WGS sequence"/>
</dbReference>
<evidence type="ECO:0000313" key="2">
    <source>
        <dbReference type="EMBL" id="RDW18852.1"/>
    </source>
</evidence>
<feature type="transmembrane region" description="Helical" evidence="1">
    <location>
        <begin position="159"/>
        <end position="179"/>
    </location>
</feature>
<dbReference type="AlphaFoldDB" id="A0A3D8PT18"/>
<evidence type="ECO:0000313" key="3">
    <source>
        <dbReference type="Proteomes" id="UP000256520"/>
    </source>
</evidence>